<dbReference type="GO" id="GO:0005634">
    <property type="term" value="C:nucleus"/>
    <property type="evidence" value="ECO:0007669"/>
    <property type="project" value="UniProtKB-SubCell"/>
</dbReference>
<evidence type="ECO:0000256" key="11">
    <source>
        <dbReference type="SAM" id="MobiDB-lite"/>
    </source>
</evidence>
<evidence type="ECO:0000256" key="4">
    <source>
        <dbReference type="ARBA" id="ARBA00022771"/>
    </source>
</evidence>
<proteinExistence type="predicted"/>
<dbReference type="PANTHER" id="PTHR46481:SF8">
    <property type="entry name" value="ZINC FINGER BED DOMAIN-CONTAINING PROTEIN RICESLEEPER 1-LIKE"/>
    <property type="match status" value="1"/>
</dbReference>
<evidence type="ECO:0000313" key="13">
    <source>
        <dbReference type="EMBL" id="KAG6658997.1"/>
    </source>
</evidence>
<dbReference type="Pfam" id="PF02892">
    <property type="entry name" value="zf-BED"/>
    <property type="match status" value="1"/>
</dbReference>
<feature type="region of interest" description="Disordered" evidence="11">
    <location>
        <begin position="146"/>
        <end position="177"/>
    </location>
</feature>
<name>A0A8T1QWU5_CARIL</name>
<dbReference type="GO" id="GO:0008270">
    <property type="term" value="F:zinc ion binding"/>
    <property type="evidence" value="ECO:0007669"/>
    <property type="project" value="UniProtKB-KW"/>
</dbReference>
<comment type="subunit">
    <text evidence="2">Homodimer.</text>
</comment>
<dbReference type="GO" id="GO:0046983">
    <property type="term" value="F:protein dimerization activity"/>
    <property type="evidence" value="ECO:0007669"/>
    <property type="project" value="InterPro"/>
</dbReference>
<keyword evidence="4 10" id="KW-0863">Zinc-finger</keyword>
<evidence type="ECO:0000256" key="9">
    <source>
        <dbReference type="ARBA" id="ARBA00023242"/>
    </source>
</evidence>
<protein>
    <recommendedName>
        <fullName evidence="12">BED-type domain-containing protein</fullName>
    </recommendedName>
</protein>
<dbReference type="EMBL" id="CM031811">
    <property type="protein sequence ID" value="KAG6658997.1"/>
    <property type="molecule type" value="Genomic_DNA"/>
</dbReference>
<dbReference type="PANTHER" id="PTHR46481">
    <property type="entry name" value="ZINC FINGER BED DOMAIN-CONTAINING PROTEIN 4"/>
    <property type="match status" value="1"/>
</dbReference>
<feature type="region of interest" description="Disordered" evidence="11">
    <location>
        <begin position="82"/>
        <end position="122"/>
    </location>
</feature>
<gene>
    <name evidence="13" type="ORF">CIPAW_03G002200</name>
</gene>
<dbReference type="AlphaFoldDB" id="A0A8T1QWU5"/>
<accession>A0A8T1QWU5</accession>
<dbReference type="Proteomes" id="UP000811609">
    <property type="component" value="Chromosome 3"/>
</dbReference>
<dbReference type="Pfam" id="PF14372">
    <property type="entry name" value="hAT-like_RNase-H"/>
    <property type="match status" value="1"/>
</dbReference>
<feature type="compositionally biased region" description="Polar residues" evidence="11">
    <location>
        <begin position="146"/>
        <end position="164"/>
    </location>
</feature>
<evidence type="ECO:0000256" key="8">
    <source>
        <dbReference type="ARBA" id="ARBA00023163"/>
    </source>
</evidence>
<keyword evidence="5" id="KW-0862">Zinc</keyword>
<keyword evidence="6" id="KW-0805">Transcription regulation</keyword>
<reference evidence="13" key="1">
    <citation type="submission" date="2020-12" db="EMBL/GenBank/DDBJ databases">
        <title>WGS assembly of Carya illinoinensis cv. Pawnee.</title>
        <authorList>
            <person name="Platts A."/>
            <person name="Shu S."/>
            <person name="Wright S."/>
            <person name="Barry K."/>
            <person name="Edger P."/>
            <person name="Pires J.C."/>
            <person name="Schmutz J."/>
        </authorList>
    </citation>
    <scope>NUCLEOTIDE SEQUENCE</scope>
    <source>
        <tissue evidence="13">Leaf</tissue>
    </source>
</reference>
<evidence type="ECO:0000256" key="5">
    <source>
        <dbReference type="ARBA" id="ARBA00022833"/>
    </source>
</evidence>
<evidence type="ECO:0000256" key="6">
    <source>
        <dbReference type="ARBA" id="ARBA00023015"/>
    </source>
</evidence>
<dbReference type="PROSITE" id="PS50808">
    <property type="entry name" value="ZF_BED"/>
    <property type="match status" value="1"/>
</dbReference>
<evidence type="ECO:0000256" key="1">
    <source>
        <dbReference type="ARBA" id="ARBA00004123"/>
    </source>
</evidence>
<feature type="domain" description="BED-type" evidence="12">
    <location>
        <begin position="173"/>
        <end position="235"/>
    </location>
</feature>
<organism evidence="13 14">
    <name type="scientific">Carya illinoinensis</name>
    <name type="common">Pecan</name>
    <dbReference type="NCBI Taxonomy" id="32201"/>
    <lineage>
        <taxon>Eukaryota</taxon>
        <taxon>Viridiplantae</taxon>
        <taxon>Streptophyta</taxon>
        <taxon>Embryophyta</taxon>
        <taxon>Tracheophyta</taxon>
        <taxon>Spermatophyta</taxon>
        <taxon>Magnoliopsida</taxon>
        <taxon>eudicotyledons</taxon>
        <taxon>Gunneridae</taxon>
        <taxon>Pentapetalae</taxon>
        <taxon>rosids</taxon>
        <taxon>fabids</taxon>
        <taxon>Fagales</taxon>
        <taxon>Juglandaceae</taxon>
        <taxon>Carya</taxon>
    </lineage>
</organism>
<evidence type="ECO:0000256" key="10">
    <source>
        <dbReference type="PROSITE-ProRule" id="PRU00027"/>
    </source>
</evidence>
<dbReference type="InterPro" id="IPR025525">
    <property type="entry name" value="hAT-like_transposase_RNase-H"/>
</dbReference>
<evidence type="ECO:0000313" key="14">
    <source>
        <dbReference type="Proteomes" id="UP000811609"/>
    </source>
</evidence>
<dbReference type="Pfam" id="PF05699">
    <property type="entry name" value="Dimer_Tnp_hAT"/>
    <property type="match status" value="1"/>
</dbReference>
<evidence type="ECO:0000256" key="2">
    <source>
        <dbReference type="ARBA" id="ARBA00011738"/>
    </source>
</evidence>
<keyword evidence="9" id="KW-0539">Nucleus</keyword>
<evidence type="ECO:0000256" key="3">
    <source>
        <dbReference type="ARBA" id="ARBA00022723"/>
    </source>
</evidence>
<evidence type="ECO:0000256" key="7">
    <source>
        <dbReference type="ARBA" id="ARBA00023125"/>
    </source>
</evidence>
<comment type="caution">
    <text evidence="13">The sequence shown here is derived from an EMBL/GenBank/DDBJ whole genome shotgun (WGS) entry which is preliminary data.</text>
</comment>
<keyword evidence="14" id="KW-1185">Reference proteome</keyword>
<dbReference type="InterPro" id="IPR052035">
    <property type="entry name" value="ZnF_BED_domain_contain"/>
</dbReference>
<keyword evidence="8" id="KW-0804">Transcription</keyword>
<keyword evidence="3" id="KW-0479">Metal-binding</keyword>
<keyword evidence="7" id="KW-0238">DNA-binding</keyword>
<dbReference type="SMART" id="SM00614">
    <property type="entry name" value="ZnF_BED"/>
    <property type="match status" value="1"/>
</dbReference>
<feature type="region of interest" description="Disordered" evidence="11">
    <location>
        <begin position="15"/>
        <end position="40"/>
    </location>
</feature>
<dbReference type="GO" id="GO:0003677">
    <property type="term" value="F:DNA binding"/>
    <property type="evidence" value="ECO:0007669"/>
    <property type="project" value="UniProtKB-KW"/>
</dbReference>
<dbReference type="InterPro" id="IPR008906">
    <property type="entry name" value="HATC_C_dom"/>
</dbReference>
<sequence length="833" mass="94602">MERYSLTILVLGLYRNRRRRPPPTPTDRHRTEPAGNRSAVGAIYVKPIRFSLTQSPSSSQSPHRPTHSHGLTLQRRAAHLTAPSAHVPHGVHRRTSPARRSPSRDIEVLNPRSSTVKPNPRLIESEFIMDSSSSPIDLDSNSQTVNLEDTQTPRPQSGPNSSNCPRPKKRKGKDPSIVWDHFTKVEGCAVDDPKAKCNYCGKLYACHSKRNGTSTMQNHLPSCPKNPHKRGPLDKYQKTLVGEATSEGVGESESVIRNLVTHKYSEEAVRLALAEMVIIDELPFRFVEGQGFKKIVWLLEPRFKVPCRVTVARDCMKLFSSEKAKLKKLFKDGGMRISLTTDTWTQNLNYMCLTAHFVDNDWKLQKKIINFCLIPNHRGDTIGKYIESCLLHWGIDKIFTVTVDNASSNDTAILYLRHFLTGNVLGGKYMHMRCCAHILNLVVNEGLKECNDAITMVRNAVRYVRSSPARLEKFKRCVENEKIDSKKMLSLDVQTRWNSTYIMLEAAEKFEKAFRRMESEDHNFLSYFKDGNIGPPRVEEWETVRVFVKFLKMFYDATCRFSGSLYVTANTSFLEICMLQKELVRLSESDNNCLMNMAVSMRIKYDKYWSSLDRMNLMLLIAVVLDPRSKLGLLTFHLKKIHDECRAEELVLNVRQLLSDLYAEYNDAFSSSSVNSTEHVPPLPSTSTKVSEDNHESQFFAEWLLASSASGSTSAKTEIDRYFSDGCEAFIQSFDLLNWWKVNEPNYPILARIARDLLPMPVSTVASESAFSTGGRVLDPFRSSLAPRTVEALICTQNWLRHPSTPIDIREAMDNVESFVVESGESCITTIDD</sequence>
<comment type="subcellular location">
    <subcellularLocation>
        <location evidence="1">Nucleus</location>
    </subcellularLocation>
</comment>
<dbReference type="InterPro" id="IPR003656">
    <property type="entry name" value="Znf_BED"/>
</dbReference>
<evidence type="ECO:0000259" key="12">
    <source>
        <dbReference type="PROSITE" id="PS50808"/>
    </source>
</evidence>